<keyword evidence="3" id="KW-0540">Nuclease</keyword>
<dbReference type="Pfam" id="PF01541">
    <property type="entry name" value="GIY-YIG"/>
    <property type="match status" value="1"/>
</dbReference>
<dbReference type="GO" id="GO:0004519">
    <property type="term" value="F:endonuclease activity"/>
    <property type="evidence" value="ECO:0007669"/>
    <property type="project" value="UniProtKB-KW"/>
</dbReference>
<dbReference type="PANTHER" id="PTHR34477:SF1">
    <property type="entry name" value="UPF0213 PROTEIN YHBQ"/>
    <property type="match status" value="1"/>
</dbReference>
<dbReference type="SUPFAM" id="SSF82771">
    <property type="entry name" value="GIY-YIG endonuclease"/>
    <property type="match status" value="1"/>
</dbReference>
<evidence type="ECO:0000313" key="4">
    <source>
        <dbReference type="Proteomes" id="UP000199334"/>
    </source>
</evidence>
<keyword evidence="3" id="KW-0255">Endonuclease</keyword>
<accession>A0A1G9YGQ9</accession>
<dbReference type="EMBL" id="FNIG01000002">
    <property type="protein sequence ID" value="SDN08237.1"/>
    <property type="molecule type" value="Genomic_DNA"/>
</dbReference>
<evidence type="ECO:0000259" key="2">
    <source>
        <dbReference type="PROSITE" id="PS50164"/>
    </source>
</evidence>
<dbReference type="InterPro" id="IPR000305">
    <property type="entry name" value="GIY-YIG_endonuc"/>
</dbReference>
<reference evidence="3 4" key="1">
    <citation type="submission" date="2016-10" db="EMBL/GenBank/DDBJ databases">
        <authorList>
            <person name="de Groot N.N."/>
        </authorList>
    </citation>
    <scope>NUCLEOTIDE SEQUENCE [LARGE SCALE GENOMIC DNA]</scope>
    <source>
        <strain evidence="3 4">CGMCC 1.3442</strain>
    </source>
</reference>
<dbReference type="OrthoDB" id="9807770at2"/>
<dbReference type="Proteomes" id="UP000199334">
    <property type="component" value="Unassembled WGS sequence"/>
</dbReference>
<dbReference type="STRING" id="237069.SAMN05216498_1394"/>
<dbReference type="AlphaFoldDB" id="A0A1G9YGQ9"/>
<gene>
    <name evidence="3" type="ORF">SAMN05216498_1394</name>
</gene>
<sequence length="80" mass="9571">MFYTYMLRCHDQSLYTGYTNDLEKRLQKHQVGKASKYTRTRLPVELAYYEKFDTKSEAMSREAAIKKLDKRDKELLIKNA</sequence>
<dbReference type="Gene3D" id="3.40.1440.10">
    <property type="entry name" value="GIY-YIG endonuclease"/>
    <property type="match status" value="1"/>
</dbReference>
<dbReference type="InterPro" id="IPR050190">
    <property type="entry name" value="UPF0213_domain"/>
</dbReference>
<proteinExistence type="inferred from homology"/>
<keyword evidence="4" id="KW-1185">Reference proteome</keyword>
<dbReference type="CDD" id="cd10456">
    <property type="entry name" value="GIY-YIG_UPF0213"/>
    <property type="match status" value="1"/>
</dbReference>
<name>A0A1G9YGQ9_9BACI</name>
<dbReference type="PROSITE" id="PS50164">
    <property type="entry name" value="GIY_YIG"/>
    <property type="match status" value="1"/>
</dbReference>
<evidence type="ECO:0000256" key="1">
    <source>
        <dbReference type="ARBA" id="ARBA00007435"/>
    </source>
</evidence>
<dbReference type="SMART" id="SM00465">
    <property type="entry name" value="GIYc"/>
    <property type="match status" value="1"/>
</dbReference>
<organism evidence="3 4">
    <name type="scientific">Tenuibacillus multivorans</name>
    <dbReference type="NCBI Taxonomy" id="237069"/>
    <lineage>
        <taxon>Bacteria</taxon>
        <taxon>Bacillati</taxon>
        <taxon>Bacillota</taxon>
        <taxon>Bacilli</taxon>
        <taxon>Bacillales</taxon>
        <taxon>Bacillaceae</taxon>
        <taxon>Tenuibacillus</taxon>
    </lineage>
</organism>
<protein>
    <submittedName>
        <fullName evidence="3">Putative endonuclease</fullName>
    </submittedName>
</protein>
<evidence type="ECO:0000313" key="3">
    <source>
        <dbReference type="EMBL" id="SDN08237.1"/>
    </source>
</evidence>
<keyword evidence="3" id="KW-0378">Hydrolase</keyword>
<dbReference type="PANTHER" id="PTHR34477">
    <property type="entry name" value="UPF0213 PROTEIN YHBQ"/>
    <property type="match status" value="1"/>
</dbReference>
<feature type="domain" description="GIY-YIG" evidence="2">
    <location>
        <begin position="1"/>
        <end position="75"/>
    </location>
</feature>
<dbReference type="RefSeq" id="WP_093855876.1">
    <property type="nucleotide sequence ID" value="NZ_BJVZ01000027.1"/>
</dbReference>
<dbReference type="InterPro" id="IPR035901">
    <property type="entry name" value="GIY-YIG_endonuc_sf"/>
</dbReference>
<comment type="similarity">
    <text evidence="1">Belongs to the UPF0213 family.</text>
</comment>